<keyword evidence="3" id="KW-0804">Transcription</keyword>
<dbReference type="GO" id="GO:0016987">
    <property type="term" value="F:sigma factor activity"/>
    <property type="evidence" value="ECO:0007669"/>
    <property type="project" value="UniProtKB-KW"/>
</dbReference>
<dbReference type="PANTHER" id="PTHR43133:SF51">
    <property type="entry name" value="RNA POLYMERASE SIGMA FACTOR"/>
    <property type="match status" value="1"/>
</dbReference>
<keyword evidence="7" id="KW-1185">Reference proteome</keyword>
<dbReference type="Gene3D" id="1.10.1740.10">
    <property type="match status" value="1"/>
</dbReference>
<dbReference type="InterPro" id="IPR007627">
    <property type="entry name" value="RNA_pol_sigma70_r2"/>
</dbReference>
<dbReference type="AlphaFoldDB" id="A0A8A7KAC1"/>
<keyword evidence="4" id="KW-1133">Transmembrane helix</keyword>
<dbReference type="NCBIfam" id="TIGR02937">
    <property type="entry name" value="sigma70-ECF"/>
    <property type="match status" value="1"/>
</dbReference>
<protein>
    <submittedName>
        <fullName evidence="6">Sigma-70 family RNA polymerase sigma factor</fullName>
    </submittedName>
</protein>
<organism evidence="6 7">
    <name type="scientific">Iocasia fonsfrigidae</name>
    <dbReference type="NCBI Taxonomy" id="2682810"/>
    <lineage>
        <taxon>Bacteria</taxon>
        <taxon>Bacillati</taxon>
        <taxon>Bacillota</taxon>
        <taxon>Clostridia</taxon>
        <taxon>Halanaerobiales</taxon>
        <taxon>Halanaerobiaceae</taxon>
        <taxon>Iocasia</taxon>
    </lineage>
</organism>
<feature type="transmembrane region" description="Helical" evidence="4">
    <location>
        <begin position="12"/>
        <end position="31"/>
    </location>
</feature>
<gene>
    <name evidence="6" type="ORF">GM661_09460</name>
</gene>
<name>A0A8A7KAC1_9FIRM</name>
<keyword evidence="1" id="KW-0805">Transcription regulation</keyword>
<keyword evidence="4" id="KW-0812">Transmembrane</keyword>
<evidence type="ECO:0000256" key="1">
    <source>
        <dbReference type="ARBA" id="ARBA00023015"/>
    </source>
</evidence>
<proteinExistence type="predicted"/>
<dbReference type="InterPro" id="IPR039425">
    <property type="entry name" value="RNA_pol_sigma-70-like"/>
</dbReference>
<dbReference type="InterPro" id="IPR013325">
    <property type="entry name" value="RNA_pol_sigma_r2"/>
</dbReference>
<sequence length="145" mass="16858">MGCKFSNLWSTFICPRLVGILVIILSTGYLVDSTGKIICSNYNLSVAMYTFAIRMTGNIHDAEDITQEILIKIITRLATFKGESSFRTWLYRIVSNYVLNMKRKKQEYLFPSFEEHRKLLLHSPDMEVNDFYGSDIEQKVLIRET</sequence>
<keyword evidence="4" id="KW-0472">Membrane</keyword>
<dbReference type="GO" id="GO:0006352">
    <property type="term" value="P:DNA-templated transcription initiation"/>
    <property type="evidence" value="ECO:0007669"/>
    <property type="project" value="InterPro"/>
</dbReference>
<reference evidence="6" key="1">
    <citation type="submission" date="2019-12" db="EMBL/GenBank/DDBJ databases">
        <authorList>
            <person name="zhang j."/>
            <person name="sun C.M."/>
        </authorList>
    </citation>
    <scope>NUCLEOTIDE SEQUENCE</scope>
    <source>
        <strain evidence="6">NS-1</strain>
    </source>
</reference>
<dbReference type="KEGG" id="ifn:GM661_09460"/>
<dbReference type="PANTHER" id="PTHR43133">
    <property type="entry name" value="RNA POLYMERASE ECF-TYPE SIGMA FACTO"/>
    <property type="match status" value="1"/>
</dbReference>
<dbReference type="InterPro" id="IPR014284">
    <property type="entry name" value="RNA_pol_sigma-70_dom"/>
</dbReference>
<dbReference type="EMBL" id="CP046640">
    <property type="protein sequence ID" value="QTL98190.1"/>
    <property type="molecule type" value="Genomic_DNA"/>
</dbReference>
<keyword evidence="2" id="KW-0731">Sigma factor</keyword>
<feature type="domain" description="RNA polymerase sigma-70 region 2" evidence="5">
    <location>
        <begin position="48"/>
        <end position="106"/>
    </location>
</feature>
<evidence type="ECO:0000313" key="7">
    <source>
        <dbReference type="Proteomes" id="UP000665020"/>
    </source>
</evidence>
<evidence type="ECO:0000259" key="5">
    <source>
        <dbReference type="Pfam" id="PF04542"/>
    </source>
</evidence>
<dbReference type="Proteomes" id="UP000665020">
    <property type="component" value="Chromosome"/>
</dbReference>
<evidence type="ECO:0000313" key="6">
    <source>
        <dbReference type="EMBL" id="QTL98190.1"/>
    </source>
</evidence>
<dbReference type="Pfam" id="PF04542">
    <property type="entry name" value="Sigma70_r2"/>
    <property type="match status" value="1"/>
</dbReference>
<evidence type="ECO:0000256" key="2">
    <source>
        <dbReference type="ARBA" id="ARBA00023082"/>
    </source>
</evidence>
<evidence type="ECO:0000256" key="4">
    <source>
        <dbReference type="SAM" id="Phobius"/>
    </source>
</evidence>
<accession>A0A8A7KAC1</accession>
<dbReference type="SUPFAM" id="SSF88946">
    <property type="entry name" value="Sigma2 domain of RNA polymerase sigma factors"/>
    <property type="match status" value="1"/>
</dbReference>
<evidence type="ECO:0000256" key="3">
    <source>
        <dbReference type="ARBA" id="ARBA00023163"/>
    </source>
</evidence>
<dbReference type="RefSeq" id="WP_230866650.1">
    <property type="nucleotide sequence ID" value="NZ_CP046640.1"/>
</dbReference>